<evidence type="ECO:0000256" key="4">
    <source>
        <dbReference type="ARBA" id="ARBA00022525"/>
    </source>
</evidence>
<feature type="active site" evidence="8">
    <location>
        <position position="294"/>
    </location>
</feature>
<organism evidence="11 12">
    <name type="scientific">Blumeria graminis f. sp. triticale</name>
    <dbReference type="NCBI Taxonomy" id="1689686"/>
    <lineage>
        <taxon>Eukaryota</taxon>
        <taxon>Fungi</taxon>
        <taxon>Dikarya</taxon>
        <taxon>Ascomycota</taxon>
        <taxon>Pezizomycotina</taxon>
        <taxon>Leotiomycetes</taxon>
        <taxon>Erysiphales</taxon>
        <taxon>Erysiphaceae</taxon>
        <taxon>Blumeria</taxon>
    </lineage>
</organism>
<feature type="disulfide bond" evidence="9">
    <location>
        <begin position="154"/>
        <end position="231"/>
    </location>
</feature>
<dbReference type="GO" id="GO:0005576">
    <property type="term" value="C:extracellular region"/>
    <property type="evidence" value="ECO:0007669"/>
    <property type="project" value="UniProtKB-SubCell"/>
</dbReference>
<protein>
    <submittedName>
        <fullName evidence="11">BgTH12-04825</fullName>
    </submittedName>
</protein>
<keyword evidence="3" id="KW-0719">Serine esterase</keyword>
<comment type="subcellular location">
    <subcellularLocation>
        <location evidence="1">Secreted</location>
    </subcellularLocation>
</comment>
<dbReference type="AlphaFoldDB" id="A0A9W4CUV0"/>
<dbReference type="InterPro" id="IPR043580">
    <property type="entry name" value="CUTINASE_1"/>
</dbReference>
<feature type="transmembrane region" description="Helical" evidence="10">
    <location>
        <begin position="89"/>
        <end position="112"/>
    </location>
</feature>
<keyword evidence="7 9" id="KW-1015">Disulfide bond</keyword>
<dbReference type="PANTHER" id="PTHR48250">
    <property type="entry name" value="CUTINASE 2-RELATED"/>
    <property type="match status" value="1"/>
</dbReference>
<evidence type="ECO:0000256" key="2">
    <source>
        <dbReference type="ARBA" id="ARBA00007534"/>
    </source>
</evidence>
<evidence type="ECO:0000256" key="5">
    <source>
        <dbReference type="ARBA" id="ARBA00022729"/>
    </source>
</evidence>
<name>A0A9W4CUV0_BLUGR</name>
<dbReference type="Proteomes" id="UP000683417">
    <property type="component" value="Unassembled WGS sequence"/>
</dbReference>
<sequence>MESLQTHSLHTHLVCQRVLKAWKANHARHMLKSIPISNFSAATSVVGLGIYNLPTSSIQRSSCPASFGFNHRSFIASARRYRFEYRTMMSLTFFSFLSLVSILCIVTAAPVANVTVTSMQASSMQHIAAINKASFFNPTALPANATENGLTGSCKPIILIFAKGTGENGNVGDGSSPGPAWFSELRNAIGEDKIAVQGVQYEADVFGYLVGGDPEGSQNYLTITNQAVTQCPDSKIVIGGYSQGAQITHNAAQLYSPLVTSRIAAVVLFGDPYTDKPVGQVSPTSVLEICHDGDIICTGSGGPDPHLTYSKDATSAAKFVLARI</sequence>
<feature type="disulfide bond" evidence="9">
    <location>
        <begin position="290"/>
        <end position="297"/>
    </location>
</feature>
<keyword evidence="10" id="KW-0472">Membrane</keyword>
<dbReference type="Pfam" id="PF01083">
    <property type="entry name" value="Cutinase"/>
    <property type="match status" value="1"/>
</dbReference>
<dbReference type="GO" id="GO:0050525">
    <property type="term" value="F:cutinase activity"/>
    <property type="evidence" value="ECO:0007669"/>
    <property type="project" value="InterPro"/>
</dbReference>
<keyword evidence="6" id="KW-0378">Hydrolase</keyword>
<feature type="active site" description="Nucleophile" evidence="8">
    <location>
        <position position="242"/>
    </location>
</feature>
<dbReference type="PANTHER" id="PTHR48250:SF2">
    <property type="entry name" value="CUTINASE"/>
    <property type="match status" value="1"/>
</dbReference>
<accession>A0A9W4CUV0</accession>
<dbReference type="InterPro" id="IPR000675">
    <property type="entry name" value="Cutinase/axe"/>
</dbReference>
<evidence type="ECO:0000256" key="3">
    <source>
        <dbReference type="ARBA" id="ARBA00022487"/>
    </source>
</evidence>
<dbReference type="PROSITE" id="PS00155">
    <property type="entry name" value="CUTINASE_1"/>
    <property type="match status" value="1"/>
</dbReference>
<keyword evidence="4" id="KW-0964">Secreted</keyword>
<evidence type="ECO:0000256" key="10">
    <source>
        <dbReference type="SAM" id="Phobius"/>
    </source>
</evidence>
<keyword evidence="10" id="KW-1133">Transmembrane helix</keyword>
<reference evidence="11" key="1">
    <citation type="submission" date="2020-10" db="EMBL/GenBank/DDBJ databases">
        <authorList>
            <person name="Muller C M."/>
        </authorList>
    </citation>
    <scope>NUCLEOTIDE SEQUENCE</scope>
    <source>
        <strain evidence="11">THUN-12</strain>
    </source>
</reference>
<dbReference type="SMART" id="SM01110">
    <property type="entry name" value="Cutinase"/>
    <property type="match status" value="1"/>
</dbReference>
<evidence type="ECO:0000256" key="1">
    <source>
        <dbReference type="ARBA" id="ARBA00004613"/>
    </source>
</evidence>
<evidence type="ECO:0000256" key="8">
    <source>
        <dbReference type="PIRSR" id="PIRSR611150-1"/>
    </source>
</evidence>
<keyword evidence="10" id="KW-0812">Transmembrane</keyword>
<dbReference type="EMBL" id="CAJHIT010000001">
    <property type="protein sequence ID" value="CAD6499173.1"/>
    <property type="molecule type" value="Genomic_DNA"/>
</dbReference>
<comment type="similarity">
    <text evidence="2">Belongs to the cutinase family.</text>
</comment>
<evidence type="ECO:0000256" key="9">
    <source>
        <dbReference type="PIRSR" id="PIRSR611150-2"/>
    </source>
</evidence>
<proteinExistence type="inferred from homology"/>
<evidence type="ECO:0000256" key="7">
    <source>
        <dbReference type="ARBA" id="ARBA00023157"/>
    </source>
</evidence>
<dbReference type="GO" id="GO:0016052">
    <property type="term" value="P:carbohydrate catabolic process"/>
    <property type="evidence" value="ECO:0007669"/>
    <property type="project" value="TreeGrafter"/>
</dbReference>
<evidence type="ECO:0000313" key="12">
    <source>
        <dbReference type="Proteomes" id="UP000683417"/>
    </source>
</evidence>
<keyword evidence="5" id="KW-0732">Signal</keyword>
<comment type="caution">
    <text evidence="11">The sequence shown here is derived from an EMBL/GenBank/DDBJ whole genome shotgun (WGS) entry which is preliminary data.</text>
</comment>
<evidence type="ECO:0000313" key="11">
    <source>
        <dbReference type="EMBL" id="CAD6499173.1"/>
    </source>
</evidence>
<dbReference type="InterPro" id="IPR011150">
    <property type="entry name" value="Cutinase_monf"/>
</dbReference>
<evidence type="ECO:0000256" key="6">
    <source>
        <dbReference type="ARBA" id="ARBA00022801"/>
    </source>
</evidence>
<feature type="active site" description="Proton donor/acceptor" evidence="8">
    <location>
        <position position="306"/>
    </location>
</feature>
<gene>
    <name evidence="11" type="ORF">BGTH12_LOCUS531</name>
</gene>